<dbReference type="Proteomes" id="UP000239068">
    <property type="component" value="Unassembled WGS sequence"/>
</dbReference>
<dbReference type="EMBL" id="MSCM01000002">
    <property type="protein sequence ID" value="PQJ76896.1"/>
    <property type="molecule type" value="Genomic_DNA"/>
</dbReference>
<evidence type="ECO:0000259" key="1">
    <source>
        <dbReference type="Pfam" id="PF19898"/>
    </source>
</evidence>
<dbReference type="InterPro" id="IPR045951">
    <property type="entry name" value="DUF6371"/>
</dbReference>
<dbReference type="Pfam" id="PF19898">
    <property type="entry name" value="DUF6371"/>
    <property type="match status" value="1"/>
</dbReference>
<sequence length="374" mass="43930">MFLLTKIIYQMETFKYSLDKSSKKNLCPNCNKNTFVYYVNTETGNNLTTDFGRCDREQNCNYHKAPPKGKRGYLIPFLALQDISIKAFKLVDVNGVISIIPKSQILEQNKENCFISEWYLKTSTINYLNNESKYFNTDLTPFINEVRALKQPKQVEPSYHSLQLQNKLINQYNNQKNDDNLTAFLLNNFTFDEVQKASQDYYLTGANLCWNDATIFWQIDTSEQIRSAKIMLYNKYTGKRIKEPYNHINWLHKAIKEPNFNLYQCLFGLHLINEDYQKNIAIVESEKTAIIMSIFLPEFIWLATGSKSNFKFELLEPLKKRKCFAFPDKGEFNNWSNKAKELKTKGFKIEVSNLLEQTSFKNGFDLADYYFNRN</sequence>
<proteinExistence type="predicted"/>
<dbReference type="Pfam" id="PF21957">
    <property type="entry name" value="Zn_ribbon_16"/>
    <property type="match status" value="1"/>
</dbReference>
<comment type="caution">
    <text evidence="3">The sequence shown here is derived from an EMBL/GenBank/DDBJ whole genome shotgun (WGS) entry which is preliminary data.</text>
</comment>
<reference evidence="3 4" key="1">
    <citation type="submission" date="2016-12" db="EMBL/GenBank/DDBJ databases">
        <title>Trade-off between light-utilization and light-protection in marine flavobacteria.</title>
        <authorList>
            <person name="Kumagai Y."/>
            <person name="Yoshizawa S."/>
            <person name="Kogure K."/>
            <person name="Iwasaki W."/>
        </authorList>
    </citation>
    <scope>NUCLEOTIDE SEQUENCE [LARGE SCALE GENOMIC DNA]</scope>
    <source>
        <strain evidence="3 4">ATCC 43844</strain>
    </source>
</reference>
<evidence type="ECO:0000313" key="4">
    <source>
        <dbReference type="Proteomes" id="UP000239068"/>
    </source>
</evidence>
<keyword evidence="4" id="KW-1185">Reference proteome</keyword>
<evidence type="ECO:0000259" key="2">
    <source>
        <dbReference type="Pfam" id="PF21957"/>
    </source>
</evidence>
<organism evidence="3 4">
    <name type="scientific">Polaribacter glomeratus</name>
    <dbReference type="NCBI Taxonomy" id="102"/>
    <lineage>
        <taxon>Bacteria</taxon>
        <taxon>Pseudomonadati</taxon>
        <taxon>Bacteroidota</taxon>
        <taxon>Flavobacteriia</taxon>
        <taxon>Flavobacteriales</taxon>
        <taxon>Flavobacteriaceae</taxon>
    </lineage>
</organism>
<name>A0A2S7WHJ1_9FLAO</name>
<feature type="domain" description="DUF6371" evidence="1">
    <location>
        <begin position="179"/>
        <end position="329"/>
    </location>
</feature>
<gene>
    <name evidence="3" type="ORF">BTO16_13590</name>
</gene>
<feature type="domain" description="Zinc beta-ribbon finger putative" evidence="2">
    <location>
        <begin position="14"/>
        <end position="68"/>
    </location>
</feature>
<dbReference type="AlphaFoldDB" id="A0A2S7WHJ1"/>
<accession>A0A2S7WHJ1</accession>
<evidence type="ECO:0000313" key="3">
    <source>
        <dbReference type="EMBL" id="PQJ76896.1"/>
    </source>
</evidence>
<dbReference type="NCBIfam" id="NF040506">
    <property type="entry name" value="PG0870_Nterm"/>
    <property type="match status" value="1"/>
</dbReference>
<dbReference type="InterPro" id="IPR047731">
    <property type="entry name" value="Zinc_ribbon_put"/>
</dbReference>
<protein>
    <submittedName>
        <fullName evidence="3">Uncharacterized protein</fullName>
    </submittedName>
</protein>